<accession>A0A0L8HAW1</accession>
<sequence>MCMPLKKNKKKTNLKNVCPANLMKHFKGLINRFATLHAKYGCLLHKFVSHCKNC</sequence>
<dbReference type="AlphaFoldDB" id="A0A0L8HAW1"/>
<dbReference type="EMBL" id="KQ418649">
    <property type="protein sequence ID" value="KOF86421.1"/>
    <property type="molecule type" value="Genomic_DNA"/>
</dbReference>
<name>A0A0L8HAW1_OCTBM</name>
<organism evidence="1">
    <name type="scientific">Octopus bimaculoides</name>
    <name type="common">California two-spotted octopus</name>
    <dbReference type="NCBI Taxonomy" id="37653"/>
    <lineage>
        <taxon>Eukaryota</taxon>
        <taxon>Metazoa</taxon>
        <taxon>Spiralia</taxon>
        <taxon>Lophotrochozoa</taxon>
        <taxon>Mollusca</taxon>
        <taxon>Cephalopoda</taxon>
        <taxon>Coleoidea</taxon>
        <taxon>Octopodiformes</taxon>
        <taxon>Octopoda</taxon>
        <taxon>Incirrata</taxon>
        <taxon>Octopodidae</taxon>
        <taxon>Octopus</taxon>
    </lineage>
</organism>
<protein>
    <submittedName>
        <fullName evidence="1">Uncharacterized protein</fullName>
    </submittedName>
</protein>
<proteinExistence type="predicted"/>
<evidence type="ECO:0000313" key="1">
    <source>
        <dbReference type="EMBL" id="KOF86421.1"/>
    </source>
</evidence>
<reference evidence="1" key="1">
    <citation type="submission" date="2015-07" db="EMBL/GenBank/DDBJ databases">
        <title>MeaNS - Measles Nucleotide Surveillance Program.</title>
        <authorList>
            <person name="Tran T."/>
            <person name="Druce J."/>
        </authorList>
    </citation>
    <scope>NUCLEOTIDE SEQUENCE</scope>
    <source>
        <strain evidence="1">UCB-OBI-ISO-001</strain>
        <tissue evidence="1">Gonad</tissue>
    </source>
</reference>
<gene>
    <name evidence="1" type="ORF">OCBIM_22018645mg</name>
</gene>